<evidence type="ECO:0000313" key="1">
    <source>
        <dbReference type="EMBL" id="CAK1598247.1"/>
    </source>
</evidence>
<organism evidence="1 2">
    <name type="scientific">Parnassius mnemosyne</name>
    <name type="common">clouded apollo</name>
    <dbReference type="NCBI Taxonomy" id="213953"/>
    <lineage>
        <taxon>Eukaryota</taxon>
        <taxon>Metazoa</taxon>
        <taxon>Ecdysozoa</taxon>
        <taxon>Arthropoda</taxon>
        <taxon>Hexapoda</taxon>
        <taxon>Insecta</taxon>
        <taxon>Pterygota</taxon>
        <taxon>Neoptera</taxon>
        <taxon>Endopterygota</taxon>
        <taxon>Lepidoptera</taxon>
        <taxon>Glossata</taxon>
        <taxon>Ditrysia</taxon>
        <taxon>Papilionoidea</taxon>
        <taxon>Papilionidae</taxon>
        <taxon>Parnassiinae</taxon>
        <taxon>Parnassini</taxon>
        <taxon>Parnassius</taxon>
        <taxon>Driopa</taxon>
    </lineage>
</organism>
<comment type="caution">
    <text evidence="1">The sequence shown here is derived from an EMBL/GenBank/DDBJ whole genome shotgun (WGS) entry which is preliminary data.</text>
</comment>
<proteinExistence type="predicted"/>
<keyword evidence="2" id="KW-1185">Reference proteome</keyword>
<dbReference type="AlphaFoldDB" id="A0AAV1LVS9"/>
<accession>A0AAV1LVS9</accession>
<reference evidence="1 2" key="1">
    <citation type="submission" date="2023-11" db="EMBL/GenBank/DDBJ databases">
        <authorList>
            <person name="Hedman E."/>
            <person name="Englund M."/>
            <person name="Stromberg M."/>
            <person name="Nyberg Akerstrom W."/>
            <person name="Nylinder S."/>
            <person name="Jareborg N."/>
            <person name="Kallberg Y."/>
            <person name="Kronander E."/>
        </authorList>
    </citation>
    <scope>NUCLEOTIDE SEQUENCE [LARGE SCALE GENOMIC DNA]</scope>
</reference>
<gene>
    <name evidence="1" type="ORF">PARMNEM_LOCUS17265</name>
</gene>
<dbReference type="Proteomes" id="UP001314205">
    <property type="component" value="Unassembled WGS sequence"/>
</dbReference>
<dbReference type="EMBL" id="CAVLGL010000101">
    <property type="protein sequence ID" value="CAK1598247.1"/>
    <property type="molecule type" value="Genomic_DNA"/>
</dbReference>
<evidence type="ECO:0000313" key="2">
    <source>
        <dbReference type="Proteomes" id="UP001314205"/>
    </source>
</evidence>
<name>A0AAV1LVS9_9NEOP</name>
<protein>
    <submittedName>
        <fullName evidence="1">Uncharacterized protein</fullName>
    </submittedName>
</protein>
<sequence>MIRNNIMKALSHVTQKNANYSLVNSVHSQNTTNENILNSDNESRCEAVIKQSEKNKSIIMGVYNSVIKQMLYPEIENEENMKSIFTLVSQFISEFLNNKMPNFTINSPDETSCPGLDKINIKIDMNDETRHLLSQHIKQLQEFRQSQQIGYQFPTQQQNQEPHFRMQQFNNTYAQVQGVGMYNTKNWPRGDNTVAASVQVSTLQQITPDQSHHTELLQAVPHPKGQTRRPHYLADFSGNNINYYNQRQHPYRNQIQDLARPPGAQSHYDFNNNVMAVHQQQNAMLMQRNNNWQQQDAAGLKQYIMPHN</sequence>